<reference evidence="1 2" key="1">
    <citation type="journal article" date="2024" name="G3 (Bethesda)">
        <title>Genome assembly of Hibiscus sabdariffa L. provides insights into metabolisms of medicinal natural products.</title>
        <authorList>
            <person name="Kim T."/>
        </authorList>
    </citation>
    <scope>NUCLEOTIDE SEQUENCE [LARGE SCALE GENOMIC DNA]</scope>
    <source>
        <strain evidence="1">TK-2024</strain>
        <tissue evidence="1">Old leaves</tissue>
    </source>
</reference>
<organism evidence="1 2">
    <name type="scientific">Hibiscus sabdariffa</name>
    <name type="common">roselle</name>
    <dbReference type="NCBI Taxonomy" id="183260"/>
    <lineage>
        <taxon>Eukaryota</taxon>
        <taxon>Viridiplantae</taxon>
        <taxon>Streptophyta</taxon>
        <taxon>Embryophyta</taxon>
        <taxon>Tracheophyta</taxon>
        <taxon>Spermatophyta</taxon>
        <taxon>Magnoliopsida</taxon>
        <taxon>eudicotyledons</taxon>
        <taxon>Gunneridae</taxon>
        <taxon>Pentapetalae</taxon>
        <taxon>rosids</taxon>
        <taxon>malvids</taxon>
        <taxon>Malvales</taxon>
        <taxon>Malvaceae</taxon>
        <taxon>Malvoideae</taxon>
        <taxon>Hibiscus</taxon>
    </lineage>
</organism>
<gene>
    <name evidence="1" type="ORF">V6N12_055738</name>
</gene>
<dbReference type="EMBL" id="JBBPBM010000207">
    <property type="protein sequence ID" value="KAK8500781.1"/>
    <property type="molecule type" value="Genomic_DNA"/>
</dbReference>
<comment type="caution">
    <text evidence="1">The sequence shown here is derived from an EMBL/GenBank/DDBJ whole genome shotgun (WGS) entry which is preliminary data.</text>
</comment>
<sequence length="245" mass="28735">MCARHIYANWFKKWKGVDRKIQFYNCVRSTFVKDFELHIQGLEALGPTSSYNLFATPVQHWSKAYFKSTSKCDVVDNNVTKAFNGWIVEARTKPIISMLEQIRIMVMSWMAVKRNWAEKWRTNISLRTLEKLERNMTTSTHCMLVCNGDGRFEVTHLDNQHTADLKKLTCTCREWGISGIPYCHAIYVMFYDSKSPEDYVSEWYSKEKYMASYKHVLQHVRGKKFWPKSSSSNLTTYSQGTTRKA</sequence>
<proteinExistence type="predicted"/>
<accession>A0ABR2B209</accession>
<dbReference type="PANTHER" id="PTHR31973">
    <property type="entry name" value="POLYPROTEIN, PUTATIVE-RELATED"/>
    <property type="match status" value="1"/>
</dbReference>
<dbReference type="InterPro" id="IPR006564">
    <property type="entry name" value="Znf_PMZ"/>
</dbReference>
<evidence type="ECO:0000313" key="2">
    <source>
        <dbReference type="Proteomes" id="UP001472677"/>
    </source>
</evidence>
<dbReference type="Proteomes" id="UP001472677">
    <property type="component" value="Unassembled WGS sequence"/>
</dbReference>
<protein>
    <submittedName>
        <fullName evidence="1">Uncharacterized protein</fullName>
    </submittedName>
</protein>
<dbReference type="PANTHER" id="PTHR31973:SF187">
    <property type="entry name" value="MUTATOR TRANSPOSASE MUDRA PROTEIN"/>
    <property type="match status" value="1"/>
</dbReference>
<dbReference type="SMART" id="SM00575">
    <property type="entry name" value="ZnF_PMZ"/>
    <property type="match status" value="1"/>
</dbReference>
<name>A0ABR2B209_9ROSI</name>
<keyword evidence="2" id="KW-1185">Reference proteome</keyword>
<evidence type="ECO:0000313" key="1">
    <source>
        <dbReference type="EMBL" id="KAK8500781.1"/>
    </source>
</evidence>